<reference evidence="2 3" key="1">
    <citation type="submission" date="2015-03" db="EMBL/GenBank/DDBJ databases">
        <title>Genomics and transcriptomics of the oil-accumulating basidiomycete yeast T. oleaginosus allow insights into substrate utilization and the diverse evolutionary trajectories of mating systems in fungi.</title>
        <authorList>
            <consortium name="DOE Joint Genome Institute"/>
            <person name="Kourist R."/>
            <person name="Kracht O."/>
            <person name="Bracharz F."/>
            <person name="Lipzen A."/>
            <person name="Nolan M."/>
            <person name="Ohm R."/>
            <person name="Grigoriev I."/>
            <person name="Sun S."/>
            <person name="Heitman J."/>
            <person name="Bruck T."/>
            <person name="Nowrousian M."/>
        </authorList>
    </citation>
    <scope>NUCLEOTIDE SEQUENCE [LARGE SCALE GENOMIC DNA]</scope>
    <source>
        <strain evidence="2 3">IBC0246</strain>
    </source>
</reference>
<organism evidence="2 3">
    <name type="scientific">Cutaneotrichosporon oleaginosum</name>
    <dbReference type="NCBI Taxonomy" id="879819"/>
    <lineage>
        <taxon>Eukaryota</taxon>
        <taxon>Fungi</taxon>
        <taxon>Dikarya</taxon>
        <taxon>Basidiomycota</taxon>
        <taxon>Agaricomycotina</taxon>
        <taxon>Tremellomycetes</taxon>
        <taxon>Trichosporonales</taxon>
        <taxon>Trichosporonaceae</taxon>
        <taxon>Cutaneotrichosporon</taxon>
    </lineage>
</organism>
<evidence type="ECO:0000256" key="1">
    <source>
        <dbReference type="SAM" id="MobiDB-lite"/>
    </source>
</evidence>
<gene>
    <name evidence="2" type="ORF">CC85DRAFT_285197</name>
</gene>
<protein>
    <submittedName>
        <fullName evidence="2">Uncharacterized protein</fullName>
    </submittedName>
</protein>
<proteinExistence type="predicted"/>
<dbReference type="GeneID" id="28983617"/>
<dbReference type="RefSeq" id="XP_018279345.1">
    <property type="nucleotide sequence ID" value="XM_018423014.1"/>
</dbReference>
<evidence type="ECO:0000313" key="3">
    <source>
        <dbReference type="Proteomes" id="UP000053611"/>
    </source>
</evidence>
<dbReference type="Proteomes" id="UP000053611">
    <property type="component" value="Unassembled WGS sequence"/>
</dbReference>
<dbReference type="AlphaFoldDB" id="A0A0J1B579"/>
<accession>A0A0J1B579</accession>
<dbReference type="EMBL" id="KQ087201">
    <property type="protein sequence ID" value="KLT42854.1"/>
    <property type="molecule type" value="Genomic_DNA"/>
</dbReference>
<keyword evidence="3" id="KW-1185">Reference proteome</keyword>
<feature type="compositionally biased region" description="Basic and acidic residues" evidence="1">
    <location>
        <begin position="51"/>
        <end position="60"/>
    </location>
</feature>
<feature type="region of interest" description="Disordered" evidence="1">
    <location>
        <begin position="38"/>
        <end position="79"/>
    </location>
</feature>
<sequence length="100" mass="11018">MNVSLRHLASDLNGHLRYPSDHVTPRCETLATLHRVPYRPSLPARPAPIPTDHRAQRPEVKSGAPGSLSQTSATDAGLSDRSLLIHLMPNRLGHRMSPPY</sequence>
<evidence type="ECO:0000313" key="2">
    <source>
        <dbReference type="EMBL" id="KLT42854.1"/>
    </source>
</evidence>
<name>A0A0J1B579_9TREE</name>